<evidence type="ECO:0000313" key="5">
    <source>
        <dbReference type="EMBL" id="KAK7502226.1"/>
    </source>
</evidence>
<evidence type="ECO:0000256" key="1">
    <source>
        <dbReference type="ARBA" id="ARBA00022737"/>
    </source>
</evidence>
<proteinExistence type="predicted"/>
<accession>A0ABD0LRW4</accession>
<keyword evidence="3" id="KW-0732">Signal</keyword>
<dbReference type="Pfam" id="PF00431">
    <property type="entry name" value="CUB"/>
    <property type="match status" value="1"/>
</dbReference>
<dbReference type="InterPro" id="IPR035914">
    <property type="entry name" value="Sperma_CUB_dom_sf"/>
</dbReference>
<dbReference type="AlphaFoldDB" id="A0ABD0LRW4"/>
<dbReference type="CDD" id="cd00041">
    <property type="entry name" value="CUB"/>
    <property type="match status" value="1"/>
</dbReference>
<evidence type="ECO:0000256" key="2">
    <source>
        <dbReference type="ARBA" id="ARBA00023157"/>
    </source>
</evidence>
<keyword evidence="2" id="KW-1015">Disulfide bond</keyword>
<organism evidence="5 6">
    <name type="scientific">Batillaria attramentaria</name>
    <dbReference type="NCBI Taxonomy" id="370345"/>
    <lineage>
        <taxon>Eukaryota</taxon>
        <taxon>Metazoa</taxon>
        <taxon>Spiralia</taxon>
        <taxon>Lophotrochozoa</taxon>
        <taxon>Mollusca</taxon>
        <taxon>Gastropoda</taxon>
        <taxon>Caenogastropoda</taxon>
        <taxon>Sorbeoconcha</taxon>
        <taxon>Cerithioidea</taxon>
        <taxon>Batillariidae</taxon>
        <taxon>Batillaria</taxon>
    </lineage>
</organism>
<keyword evidence="6" id="KW-1185">Reference proteome</keyword>
<comment type="caution">
    <text evidence="5">The sequence shown here is derived from an EMBL/GenBank/DDBJ whole genome shotgun (WGS) entry which is preliminary data.</text>
</comment>
<gene>
    <name evidence="5" type="ORF">BaRGS_00006590</name>
</gene>
<evidence type="ECO:0000256" key="3">
    <source>
        <dbReference type="SAM" id="SignalP"/>
    </source>
</evidence>
<feature type="signal peptide" evidence="3">
    <location>
        <begin position="1"/>
        <end position="31"/>
    </location>
</feature>
<dbReference type="PANTHER" id="PTHR24251">
    <property type="entry name" value="OVOCHYMASE-RELATED"/>
    <property type="match status" value="1"/>
</dbReference>
<protein>
    <recommendedName>
        <fullName evidence="4">CUB domain-containing protein</fullName>
    </recommendedName>
</protein>
<name>A0ABD0LRW4_9CAEN</name>
<sequence>MIPLIVTLMQITETMMGRLFLLLLMLAAARGQQTIDFDSVTRVFEPTGTITSPNYPLNYPNNVIQTVVINPPGFQSVCLEFNEFIIEFSEELFPSGEICSTTNLMTVVFKSNSINTAKGFNASWTAVNETEVGQPVSNVSCPPDVLTGETGTFTSPNYPEDYGNFLTALYVICVPDDCQGIQLEFTDFVVEDANPPF</sequence>
<dbReference type="EMBL" id="JACVVK020000027">
    <property type="protein sequence ID" value="KAK7502226.1"/>
    <property type="molecule type" value="Genomic_DNA"/>
</dbReference>
<feature type="domain" description="CUB" evidence="4">
    <location>
        <begin position="40"/>
        <end position="127"/>
    </location>
</feature>
<evidence type="ECO:0000313" key="6">
    <source>
        <dbReference type="Proteomes" id="UP001519460"/>
    </source>
</evidence>
<dbReference type="InterPro" id="IPR000859">
    <property type="entry name" value="CUB_dom"/>
</dbReference>
<dbReference type="Gene3D" id="2.60.120.290">
    <property type="entry name" value="Spermadhesin, CUB domain"/>
    <property type="match status" value="3"/>
</dbReference>
<dbReference type="Proteomes" id="UP001519460">
    <property type="component" value="Unassembled WGS sequence"/>
</dbReference>
<keyword evidence="1" id="KW-0677">Repeat</keyword>
<reference evidence="5 6" key="1">
    <citation type="journal article" date="2023" name="Sci. Data">
        <title>Genome assembly of the Korean intertidal mud-creeper Batillaria attramentaria.</title>
        <authorList>
            <person name="Patra A.K."/>
            <person name="Ho P.T."/>
            <person name="Jun S."/>
            <person name="Lee S.J."/>
            <person name="Kim Y."/>
            <person name="Won Y.J."/>
        </authorList>
    </citation>
    <scope>NUCLEOTIDE SEQUENCE [LARGE SCALE GENOMIC DNA]</scope>
    <source>
        <strain evidence="5">Wonlab-2016</strain>
    </source>
</reference>
<dbReference type="SMART" id="SM00042">
    <property type="entry name" value="CUB"/>
    <property type="match status" value="1"/>
</dbReference>
<evidence type="ECO:0000259" key="4">
    <source>
        <dbReference type="SMART" id="SM00042"/>
    </source>
</evidence>
<dbReference type="SUPFAM" id="SSF49854">
    <property type="entry name" value="Spermadhesin, CUB domain"/>
    <property type="match status" value="2"/>
</dbReference>
<feature type="non-terminal residue" evidence="5">
    <location>
        <position position="197"/>
    </location>
</feature>
<feature type="chain" id="PRO_5044846566" description="CUB domain-containing protein" evidence="3">
    <location>
        <begin position="32"/>
        <end position="197"/>
    </location>
</feature>